<dbReference type="Pfam" id="PF12804">
    <property type="entry name" value="NTP_transf_3"/>
    <property type="match status" value="1"/>
</dbReference>
<dbReference type="GO" id="GO:0016779">
    <property type="term" value="F:nucleotidyltransferase activity"/>
    <property type="evidence" value="ECO:0007669"/>
    <property type="project" value="UniProtKB-KW"/>
</dbReference>
<evidence type="ECO:0000256" key="3">
    <source>
        <dbReference type="ARBA" id="ARBA00022842"/>
    </source>
</evidence>
<keyword evidence="5" id="KW-0032">Aminotransferase</keyword>
<dbReference type="GO" id="GO:0047304">
    <property type="term" value="F:2-aminoethylphosphonate-pyruvate transaminase activity"/>
    <property type="evidence" value="ECO:0007669"/>
    <property type="project" value="UniProtKB-EC"/>
</dbReference>
<dbReference type="Proteomes" id="UP000037178">
    <property type="component" value="Unassembled WGS sequence"/>
</dbReference>
<dbReference type="PATRIC" id="fig|1675527.3.peg.2467"/>
<dbReference type="InterPro" id="IPR050065">
    <property type="entry name" value="GlmU-like"/>
</dbReference>
<dbReference type="STRING" id="1675527.AIOL_002353"/>
<proteinExistence type="predicted"/>
<evidence type="ECO:0000259" key="4">
    <source>
        <dbReference type="Pfam" id="PF12804"/>
    </source>
</evidence>
<dbReference type="InterPro" id="IPR029044">
    <property type="entry name" value="Nucleotide-diphossugar_trans"/>
</dbReference>
<accession>A0A0J9E3M1</accession>
<dbReference type="OrthoDB" id="9814110at2"/>
<dbReference type="PANTHER" id="PTHR43584">
    <property type="entry name" value="NUCLEOTIDYL TRANSFERASE"/>
    <property type="match status" value="1"/>
</dbReference>
<keyword evidence="2" id="KW-0548">Nucleotidyltransferase</keyword>
<dbReference type="InterPro" id="IPR025877">
    <property type="entry name" value="MobA-like_NTP_Trfase"/>
</dbReference>
<gene>
    <name evidence="5" type="ORF">AIOL_002353</name>
</gene>
<keyword evidence="1 5" id="KW-0808">Transferase</keyword>
<evidence type="ECO:0000313" key="6">
    <source>
        <dbReference type="Proteomes" id="UP000037178"/>
    </source>
</evidence>
<keyword evidence="6" id="KW-1185">Reference proteome</keyword>
<dbReference type="AlphaFoldDB" id="A0A0J9E3M1"/>
<keyword evidence="3" id="KW-0460">Magnesium</keyword>
<comment type="caution">
    <text evidence="5">The sequence shown here is derived from an EMBL/GenBank/DDBJ whole genome shotgun (WGS) entry which is preliminary data.</text>
</comment>
<protein>
    <submittedName>
        <fullName evidence="5">Putative nucleotidyl transferase</fullName>
        <ecNumber evidence="5">2.6.1.37</ecNumber>
    </submittedName>
</protein>
<evidence type="ECO:0000256" key="1">
    <source>
        <dbReference type="ARBA" id="ARBA00022679"/>
    </source>
</evidence>
<dbReference type="Gene3D" id="3.90.550.10">
    <property type="entry name" value="Spore Coat Polysaccharide Biosynthesis Protein SpsA, Chain A"/>
    <property type="match status" value="1"/>
</dbReference>
<dbReference type="PANTHER" id="PTHR43584:SF5">
    <property type="entry name" value="PROTEIN LICC"/>
    <property type="match status" value="1"/>
</dbReference>
<dbReference type="EC" id="2.6.1.37" evidence="5"/>
<name>A0A0J9E3M1_9RHOB</name>
<reference evidence="5 6" key="1">
    <citation type="submission" date="2015-06" db="EMBL/GenBank/DDBJ databases">
        <title>Draft genome sequence of an Alphaproteobacteria species associated to the Mediterranean sponge Oscarella lobularis.</title>
        <authorList>
            <person name="Jourda C."/>
            <person name="Santini S."/>
            <person name="Claverie J.-M."/>
        </authorList>
    </citation>
    <scope>NUCLEOTIDE SEQUENCE [LARGE SCALE GENOMIC DNA]</scope>
    <source>
        <strain evidence="5">IGS</strain>
    </source>
</reference>
<evidence type="ECO:0000313" key="5">
    <source>
        <dbReference type="EMBL" id="KMW57390.1"/>
    </source>
</evidence>
<dbReference type="RefSeq" id="WP_049643123.1">
    <property type="nucleotide sequence ID" value="NZ_LFTY01000002.1"/>
</dbReference>
<feature type="domain" description="MobA-like NTP transferase" evidence="4">
    <location>
        <begin position="6"/>
        <end position="113"/>
    </location>
</feature>
<sequence>MSEFTALILAAGLGLRMGPRGKLVPKGLIEMGGRALVPQSVDTLRRAGVTRIAVVTGHLAEQYQEVFAGTDIQIIHNPDYATTGSLRTLATGLAACAGPVLILESDLVYAPQVLTGLEPSRNSFTVSGPTQAGDEVYTWVRDDRLIEISKDRNARPEPPLGEMIGITALTAAATSTMQGVAQRVLAEAPEAHYEQGLVALAQEVEIACPFLGDIAWAEVDDEQMLARARAEVYPAIEAARRAAWKGIE</sequence>
<evidence type="ECO:0000256" key="2">
    <source>
        <dbReference type="ARBA" id="ARBA00022695"/>
    </source>
</evidence>
<organism evidence="5 6">
    <name type="scientific">Candidatus Rhodobacter oscarellae</name>
    <dbReference type="NCBI Taxonomy" id="1675527"/>
    <lineage>
        <taxon>Bacteria</taxon>
        <taxon>Pseudomonadati</taxon>
        <taxon>Pseudomonadota</taxon>
        <taxon>Alphaproteobacteria</taxon>
        <taxon>Rhodobacterales</taxon>
        <taxon>Rhodobacter group</taxon>
        <taxon>Rhodobacter</taxon>
    </lineage>
</organism>
<dbReference type="SUPFAM" id="SSF53448">
    <property type="entry name" value="Nucleotide-diphospho-sugar transferases"/>
    <property type="match status" value="1"/>
</dbReference>
<dbReference type="EMBL" id="LFTY01000002">
    <property type="protein sequence ID" value="KMW57390.1"/>
    <property type="molecule type" value="Genomic_DNA"/>
</dbReference>
<dbReference type="CDD" id="cd02523">
    <property type="entry name" value="PC_cytidylyltransferase"/>
    <property type="match status" value="1"/>
</dbReference>